<dbReference type="EMBL" id="CAXLJM020000057">
    <property type="protein sequence ID" value="CAL8119009.1"/>
    <property type="molecule type" value="Genomic_DNA"/>
</dbReference>
<keyword evidence="2" id="KW-1185">Reference proteome</keyword>
<proteinExistence type="predicted"/>
<sequence>MSNANLPPDDLPLVIKTTSMYKVFQDVDALLEEAYSVIGKRPMTNAYADEIEHPFAMIPSKPAKLSEADAVQGMEAGLMKLQLDSASFGKPDATVQSDSYETAGSEVDENGNIKSKKKTTKAKGLSLVLAFSIHNFIRLFKEIIKIEFEI</sequence>
<comment type="caution">
    <text evidence="1">The sequence shown here is derived from an EMBL/GenBank/DDBJ whole genome shotgun (WGS) entry which is preliminary data.</text>
</comment>
<dbReference type="Proteomes" id="UP001642540">
    <property type="component" value="Unassembled WGS sequence"/>
</dbReference>
<evidence type="ECO:0000313" key="1">
    <source>
        <dbReference type="EMBL" id="CAL8119009.1"/>
    </source>
</evidence>
<reference evidence="1 2" key="1">
    <citation type="submission" date="2024-08" db="EMBL/GenBank/DDBJ databases">
        <authorList>
            <person name="Cucini C."/>
            <person name="Frati F."/>
        </authorList>
    </citation>
    <scope>NUCLEOTIDE SEQUENCE [LARGE SCALE GENOMIC DNA]</scope>
</reference>
<organism evidence="1 2">
    <name type="scientific">Orchesella dallaii</name>
    <dbReference type="NCBI Taxonomy" id="48710"/>
    <lineage>
        <taxon>Eukaryota</taxon>
        <taxon>Metazoa</taxon>
        <taxon>Ecdysozoa</taxon>
        <taxon>Arthropoda</taxon>
        <taxon>Hexapoda</taxon>
        <taxon>Collembola</taxon>
        <taxon>Entomobryomorpha</taxon>
        <taxon>Entomobryoidea</taxon>
        <taxon>Orchesellidae</taxon>
        <taxon>Orchesellinae</taxon>
        <taxon>Orchesella</taxon>
    </lineage>
</organism>
<name>A0ABP1R3G8_9HEXA</name>
<evidence type="ECO:0000313" key="2">
    <source>
        <dbReference type="Proteomes" id="UP001642540"/>
    </source>
</evidence>
<gene>
    <name evidence="1" type="ORF">ODALV1_LOCUS18355</name>
</gene>
<protein>
    <submittedName>
        <fullName evidence="1">Uncharacterized protein</fullName>
    </submittedName>
</protein>
<accession>A0ABP1R3G8</accession>